<evidence type="ECO:0000256" key="6">
    <source>
        <dbReference type="ARBA" id="ARBA00023157"/>
    </source>
</evidence>
<evidence type="ECO:0000256" key="1">
    <source>
        <dbReference type="ARBA" id="ARBA00004613"/>
    </source>
</evidence>
<evidence type="ECO:0000256" key="5">
    <source>
        <dbReference type="ARBA" id="ARBA00022801"/>
    </source>
</evidence>
<proteinExistence type="inferred from homology"/>
<dbReference type="EMBL" id="MVGC01000022">
    <property type="protein sequence ID" value="RJE26412.1"/>
    <property type="molecule type" value="Genomic_DNA"/>
</dbReference>
<comment type="subcellular location">
    <subcellularLocation>
        <location evidence="1">Secreted</location>
    </subcellularLocation>
</comment>
<dbReference type="GO" id="GO:0071555">
    <property type="term" value="P:cell wall organization"/>
    <property type="evidence" value="ECO:0007669"/>
    <property type="project" value="UniProtKB-KW"/>
</dbReference>
<evidence type="ECO:0000256" key="2">
    <source>
        <dbReference type="ARBA" id="ARBA00008834"/>
    </source>
</evidence>
<dbReference type="InterPro" id="IPR000743">
    <property type="entry name" value="Glyco_hydro_28"/>
</dbReference>
<keyword evidence="8" id="KW-0119">Carbohydrate metabolism</keyword>
<dbReference type="GO" id="GO:0047911">
    <property type="term" value="F:galacturan 1,4-alpha-galacturonidase activity"/>
    <property type="evidence" value="ECO:0007669"/>
    <property type="project" value="UniProtKB-EC"/>
</dbReference>
<gene>
    <name evidence="16" type="ORF">PHISCL_01213</name>
</gene>
<name>A0A3A2ZTD1_9EURO</name>
<dbReference type="PANTHER" id="PTHR31736">
    <property type="match status" value="1"/>
</dbReference>
<keyword evidence="17" id="KW-1185">Reference proteome</keyword>
<evidence type="ECO:0000256" key="3">
    <source>
        <dbReference type="ARBA" id="ARBA00022525"/>
    </source>
</evidence>
<evidence type="ECO:0000256" key="12">
    <source>
        <dbReference type="ARBA" id="ARBA00037312"/>
    </source>
</evidence>
<accession>A0A3A2ZTD1</accession>
<evidence type="ECO:0000256" key="15">
    <source>
        <dbReference type="RuleBase" id="RU361169"/>
    </source>
</evidence>
<evidence type="ECO:0000256" key="4">
    <source>
        <dbReference type="ARBA" id="ARBA00022729"/>
    </source>
</evidence>
<evidence type="ECO:0000313" key="16">
    <source>
        <dbReference type="EMBL" id="RJE26412.1"/>
    </source>
</evidence>
<dbReference type="Pfam" id="PF00295">
    <property type="entry name" value="Glyco_hydro_28"/>
    <property type="match status" value="1"/>
</dbReference>
<evidence type="ECO:0000256" key="7">
    <source>
        <dbReference type="ARBA" id="ARBA00023180"/>
    </source>
</evidence>
<reference evidence="17" key="1">
    <citation type="submission" date="2017-02" db="EMBL/GenBank/DDBJ databases">
        <authorList>
            <person name="Tafer H."/>
            <person name="Lopandic K."/>
        </authorList>
    </citation>
    <scope>NUCLEOTIDE SEQUENCE [LARGE SCALE GENOMIC DNA]</scope>
    <source>
        <strain evidence="17">CBS 366.77</strain>
    </source>
</reference>
<sequence>MQAFHKCGNGGTIVFPEDQSYWIATRLNPILNNVVIQWRGKWTFSDDLDYWQNNSYPVTFQNHRAGFIITGHNITIDGHGTGGIDGNGNIWYTAEAGHTQPGRPMPFVFWNVSEVNVDNFFIKDPQLWSLNIMNGTNMRFNNIYCNATAVDAPYGSNWVQNTDGFDTMDVENVQLTNFVYQGGDDCVAIKPRSFNVDIQNVTYNSVANIRVDNVKVIRYNEDMHNCAYIKTWMGHLVPQSSYESAGEPRGGGWGSVRNILFSNFDVQGSDAGPSISQDSGNNGSYSGTSLMGLSNVAFVNFTGYTNGGSGVTSKISCSKVHPCYNIDFDNVVLYPRQNATTPGKGSCKYTADGGVHGLDGC</sequence>
<comment type="catalytic activity">
    <reaction evidence="14">
        <text>[(1-&gt;4)-alpha-D-galacturonosyl](n) + H2O = alpha-D-galacturonate + [(1-&gt;4)-alpha-D-galacturonosyl](n-1)</text>
        <dbReference type="Rhea" id="RHEA:14117"/>
        <dbReference type="Rhea" id="RHEA-COMP:14570"/>
        <dbReference type="Rhea" id="RHEA-COMP:14572"/>
        <dbReference type="ChEBI" id="CHEBI:15377"/>
        <dbReference type="ChEBI" id="CHEBI:58658"/>
        <dbReference type="ChEBI" id="CHEBI:140523"/>
        <dbReference type="EC" id="3.2.1.67"/>
    </reaction>
</comment>
<evidence type="ECO:0000256" key="13">
    <source>
        <dbReference type="ARBA" id="ARBA00038933"/>
    </source>
</evidence>
<dbReference type="GO" id="GO:0004650">
    <property type="term" value="F:polygalacturonase activity"/>
    <property type="evidence" value="ECO:0007669"/>
    <property type="project" value="InterPro"/>
</dbReference>
<keyword evidence="10" id="KW-0961">Cell wall biogenesis/degradation</keyword>
<keyword evidence="3" id="KW-0964">Secreted</keyword>
<dbReference type="Gene3D" id="2.160.20.10">
    <property type="entry name" value="Single-stranded right-handed beta-helix, Pectin lyase-like"/>
    <property type="match status" value="1"/>
</dbReference>
<keyword evidence="5 15" id="KW-0378">Hydrolase</keyword>
<keyword evidence="9 15" id="KW-0326">Glycosidase</keyword>
<dbReference type="OrthoDB" id="339764at2759"/>
<dbReference type="SUPFAM" id="SSF51126">
    <property type="entry name" value="Pectin lyase-like"/>
    <property type="match status" value="1"/>
</dbReference>
<dbReference type="AlphaFoldDB" id="A0A3A2ZTD1"/>
<keyword evidence="6" id="KW-1015">Disulfide bond</keyword>
<evidence type="ECO:0000256" key="14">
    <source>
        <dbReference type="ARBA" id="ARBA00048766"/>
    </source>
</evidence>
<keyword evidence="11" id="KW-0624">Polysaccharide degradation</keyword>
<keyword evidence="7" id="KW-0325">Glycoprotein</keyword>
<evidence type="ECO:0000256" key="10">
    <source>
        <dbReference type="ARBA" id="ARBA00023316"/>
    </source>
</evidence>
<comment type="function">
    <text evidence="12">Specific in hydrolyzing the terminal glycosidic bond of polygalacturonic acid and oligogalacturonates.</text>
</comment>
<evidence type="ECO:0000256" key="9">
    <source>
        <dbReference type="ARBA" id="ARBA00023295"/>
    </source>
</evidence>
<dbReference type="STRING" id="2070753.A0A3A2ZTD1"/>
<dbReference type="EC" id="3.2.1.67" evidence="13"/>
<dbReference type="InterPro" id="IPR012334">
    <property type="entry name" value="Pectin_lyas_fold"/>
</dbReference>
<protein>
    <recommendedName>
        <fullName evidence="13">galacturonan 1,4-alpha-galacturonidase</fullName>
        <ecNumber evidence="13">3.2.1.67</ecNumber>
    </recommendedName>
</protein>
<dbReference type="GO" id="GO:0005576">
    <property type="term" value="C:extracellular region"/>
    <property type="evidence" value="ECO:0007669"/>
    <property type="project" value="UniProtKB-SubCell"/>
</dbReference>
<keyword evidence="4" id="KW-0732">Signal</keyword>
<dbReference type="PANTHER" id="PTHR31736:SF12">
    <property type="entry name" value="EXO-POLYGALACTURONASE, PUTATIVE-RELATED"/>
    <property type="match status" value="1"/>
</dbReference>
<dbReference type="Proteomes" id="UP000266188">
    <property type="component" value="Unassembled WGS sequence"/>
</dbReference>
<evidence type="ECO:0000256" key="11">
    <source>
        <dbReference type="ARBA" id="ARBA00023326"/>
    </source>
</evidence>
<evidence type="ECO:0000313" key="17">
    <source>
        <dbReference type="Proteomes" id="UP000266188"/>
    </source>
</evidence>
<organism evidence="16 17">
    <name type="scientific">Aspergillus sclerotialis</name>
    <dbReference type="NCBI Taxonomy" id="2070753"/>
    <lineage>
        <taxon>Eukaryota</taxon>
        <taxon>Fungi</taxon>
        <taxon>Dikarya</taxon>
        <taxon>Ascomycota</taxon>
        <taxon>Pezizomycotina</taxon>
        <taxon>Eurotiomycetes</taxon>
        <taxon>Eurotiomycetidae</taxon>
        <taxon>Eurotiales</taxon>
        <taxon>Aspergillaceae</taxon>
        <taxon>Aspergillus</taxon>
        <taxon>Aspergillus subgen. Polypaecilum</taxon>
    </lineage>
</organism>
<evidence type="ECO:0000256" key="8">
    <source>
        <dbReference type="ARBA" id="ARBA00023277"/>
    </source>
</evidence>
<comment type="caution">
    <text evidence="16">The sequence shown here is derived from an EMBL/GenBank/DDBJ whole genome shotgun (WGS) entry which is preliminary data.</text>
</comment>
<comment type="similarity">
    <text evidence="2 15">Belongs to the glycosyl hydrolase 28 family.</text>
</comment>
<dbReference type="InterPro" id="IPR011050">
    <property type="entry name" value="Pectin_lyase_fold/virulence"/>
</dbReference>
<dbReference type="GO" id="GO:0000272">
    <property type="term" value="P:polysaccharide catabolic process"/>
    <property type="evidence" value="ECO:0007669"/>
    <property type="project" value="UniProtKB-KW"/>
</dbReference>